<feature type="compositionally biased region" description="Polar residues" evidence="1">
    <location>
        <begin position="152"/>
        <end position="188"/>
    </location>
</feature>
<feature type="compositionally biased region" description="Polar residues" evidence="1">
    <location>
        <begin position="1037"/>
        <end position="1062"/>
    </location>
</feature>
<dbReference type="EMBL" id="CAJNOG010000539">
    <property type="protein sequence ID" value="CAF1288081.1"/>
    <property type="molecule type" value="Genomic_DNA"/>
</dbReference>
<feature type="region of interest" description="Disordered" evidence="1">
    <location>
        <begin position="1010"/>
        <end position="1101"/>
    </location>
</feature>
<dbReference type="Proteomes" id="UP000663845">
    <property type="component" value="Unassembled WGS sequence"/>
</dbReference>
<feature type="compositionally biased region" description="Polar residues" evidence="1">
    <location>
        <begin position="494"/>
        <end position="508"/>
    </location>
</feature>
<evidence type="ECO:0000313" key="3">
    <source>
        <dbReference type="Proteomes" id="UP000663845"/>
    </source>
</evidence>
<feature type="region of interest" description="Disordered" evidence="1">
    <location>
        <begin position="794"/>
        <end position="856"/>
    </location>
</feature>
<dbReference type="AlphaFoldDB" id="A0A815CJD4"/>
<evidence type="ECO:0000313" key="2">
    <source>
        <dbReference type="EMBL" id="CAF1288081.1"/>
    </source>
</evidence>
<feature type="region of interest" description="Disordered" evidence="1">
    <location>
        <begin position="712"/>
        <end position="735"/>
    </location>
</feature>
<feature type="compositionally biased region" description="Polar residues" evidence="1">
    <location>
        <begin position="1086"/>
        <end position="1101"/>
    </location>
</feature>
<proteinExistence type="predicted"/>
<comment type="caution">
    <text evidence="2">The sequence shown here is derived from an EMBL/GenBank/DDBJ whole genome shotgun (WGS) entry which is preliminary data.</text>
</comment>
<reference evidence="2" key="1">
    <citation type="submission" date="2021-02" db="EMBL/GenBank/DDBJ databases">
        <authorList>
            <person name="Nowell W R."/>
        </authorList>
    </citation>
    <scope>NUCLEOTIDE SEQUENCE</scope>
</reference>
<feature type="compositionally biased region" description="Low complexity" evidence="1">
    <location>
        <begin position="1010"/>
        <end position="1025"/>
    </location>
</feature>
<organism evidence="2 3">
    <name type="scientific">Adineta steineri</name>
    <dbReference type="NCBI Taxonomy" id="433720"/>
    <lineage>
        <taxon>Eukaryota</taxon>
        <taxon>Metazoa</taxon>
        <taxon>Spiralia</taxon>
        <taxon>Gnathifera</taxon>
        <taxon>Rotifera</taxon>
        <taxon>Eurotatoria</taxon>
        <taxon>Bdelloidea</taxon>
        <taxon>Adinetida</taxon>
        <taxon>Adinetidae</taxon>
        <taxon>Adineta</taxon>
    </lineage>
</organism>
<name>A0A815CJD4_9BILA</name>
<feature type="region of interest" description="Disordered" evidence="1">
    <location>
        <begin position="143"/>
        <end position="188"/>
    </location>
</feature>
<sequence>MFELIEHIQCFFLFAPRGSWSNDSLNIWTFDDKFRATVKGSSNSSNERPILTGMACGLNSTLSIAEGTKKLPPCPVLLLSNSDGVLQVYYYIHKNLPSILRAPEVIKQIQAPNILGTPASLPQTSNITSLQSSFLPSQSSSANGFSFAKSGPTPTQTPIFSSSPQPKEKSTNSVLNFNQPPAQIPNGSSFDDLSKTISTNIMNKPPTSSAQQAPIKSTIRNEQPVYDSKNLFQMVDEFRSRLKLVEKPLSKQSDSSINLDKSLDDSITTLKNMVTSIQKSMQSIKTMTSEHIESITKIEDARHQMKLSQTENLYNLLKDRQLDPWTQLRLDSIKTKYDSLKHDLNVLLQLTHTTIHNKSLSVTDDDIENEDFLPDLEISLNTSGTMKQQIQKRIRELSHKVTETDKDLQNICSKLNRDLSISKTSDKMPISSDRPFHSLDAQILSHLQANHKNIVKINVPPAVTINLSSSSTSSIEAKKPSIIEISKPITSSTQSPIPKQPNSPSVDSESYKNIFRIVRASIDLFSGATSPEQLQELSNTAATSPLSATNKSHMTSINKTPTISKTPTTNLAKTSSINKPLQTTNILQTPAKSMTSPIPTISVTPATPATQPISSNAPMTLQQTKPITQTPTDLSKFQTTSTSGDSTIRALLNNTVSSPTNTTSLPNQAVNASTSNQAVPSTLFGNSSKLGQSASSELASIASTQLSFAATSPSSTITTSVQSTSPTTKPVVPSSPGAFGSKLPFGGTSLNLTSTASSIPFGGTAATTTTTTTAAASSPFGSAFGSGFSITTTSASSPGPFGTTTSTTSSPFGSSAPSASSPFSGASTTTTTSAPTTGIFGSSTTSTSAPTTGIFGSSTTSTPSIFGGASTTAVSSAPTTSIFGGATTSTASPFGTVGSTTATSPFGGTPTTSSSSAGGFGASPSVASPFGSGFGTATSTSTASPFGGSFGATSSAPTGSVFAGFGSTSTTPTSSTGAPASGIFGSSTTAAPSTGSSGFGAGPSFGSSFSGFNTQSKSTGSPTGFQFGGFGGSQSSDTTAPQQTFGSFGSTSAASQPSTTFGGSVFGGASTQPTGFSAPATPFGAPSTQSATSPSFTSYRK</sequence>
<feature type="region of interest" description="Disordered" evidence="1">
    <location>
        <begin position="901"/>
        <end position="921"/>
    </location>
</feature>
<protein>
    <submittedName>
        <fullName evidence="2">Uncharacterized protein</fullName>
    </submittedName>
</protein>
<feature type="region of interest" description="Disordered" evidence="1">
    <location>
        <begin position="545"/>
        <end position="569"/>
    </location>
</feature>
<feature type="region of interest" description="Disordered" evidence="1">
    <location>
        <begin position="592"/>
        <end position="616"/>
    </location>
</feature>
<gene>
    <name evidence="2" type="ORF">JYZ213_LOCUS31614</name>
</gene>
<accession>A0A815CJD4</accession>
<feature type="region of interest" description="Disordered" evidence="1">
    <location>
        <begin position="488"/>
        <end position="508"/>
    </location>
</feature>
<evidence type="ECO:0000256" key="1">
    <source>
        <dbReference type="SAM" id="MobiDB-lite"/>
    </source>
</evidence>